<evidence type="ECO:0000313" key="4">
    <source>
        <dbReference type="Proteomes" id="UP000029413"/>
    </source>
</evidence>
<dbReference type="InterPro" id="IPR002525">
    <property type="entry name" value="Transp_IS110-like_N"/>
</dbReference>
<dbReference type="GO" id="GO:0006313">
    <property type="term" value="P:DNA transposition"/>
    <property type="evidence" value="ECO:0007669"/>
    <property type="project" value="InterPro"/>
</dbReference>
<dbReference type="GO" id="GO:0003677">
    <property type="term" value="F:DNA binding"/>
    <property type="evidence" value="ECO:0007669"/>
    <property type="project" value="InterPro"/>
</dbReference>
<dbReference type="PANTHER" id="PTHR33055:SF3">
    <property type="entry name" value="PUTATIVE TRANSPOSASE FOR IS117-RELATED"/>
    <property type="match status" value="1"/>
</dbReference>
<dbReference type="NCBIfam" id="NF033542">
    <property type="entry name" value="transpos_IS110"/>
    <property type="match status" value="1"/>
</dbReference>
<reference evidence="3 4" key="1">
    <citation type="submission" date="2014-05" db="EMBL/GenBank/DDBJ databases">
        <authorList>
            <person name="Bishop-Lilly K.A."/>
            <person name="Broomall S.M."/>
            <person name="Chain P.S."/>
            <person name="Chertkov O."/>
            <person name="Coyne S.R."/>
            <person name="Daligault H.E."/>
            <person name="Davenport K.W."/>
            <person name="Erkkila T."/>
            <person name="Frey K.G."/>
            <person name="Gibbons H.S."/>
            <person name="Gu W."/>
            <person name="Jaissle J."/>
            <person name="Johnson S.L."/>
            <person name="Koroleva G.I."/>
            <person name="Ladner J.T."/>
            <person name="Lo C.-C."/>
            <person name="Minogue T.D."/>
            <person name="Munk C."/>
            <person name="Palacios G.F."/>
            <person name="Redden C.L."/>
            <person name="Rosenzweig C.N."/>
            <person name="Scholz M.B."/>
            <person name="Teshima H."/>
            <person name="Xu Y."/>
        </authorList>
    </citation>
    <scope>NUCLEOTIDE SEQUENCE [LARGE SCALE GENOMIC DNA]</scope>
    <source>
        <strain evidence="3 4">DDS 22E-1</strain>
    </source>
</reference>
<evidence type="ECO:0000259" key="1">
    <source>
        <dbReference type="Pfam" id="PF01548"/>
    </source>
</evidence>
<feature type="domain" description="Transposase IS110-like N-terminal" evidence="1">
    <location>
        <begin position="7"/>
        <end position="145"/>
    </location>
</feature>
<feature type="domain" description="Transposase IS116/IS110/IS902 C-terminal" evidence="2">
    <location>
        <begin position="211"/>
        <end position="293"/>
    </location>
</feature>
<evidence type="ECO:0000313" key="3">
    <source>
        <dbReference type="EMBL" id="AIO34534.1"/>
    </source>
</evidence>
<name>A0AAN0VPA1_9BURK</name>
<dbReference type="Proteomes" id="UP000029413">
    <property type="component" value="Chromosome 2"/>
</dbReference>
<dbReference type="Pfam" id="PF02371">
    <property type="entry name" value="Transposase_20"/>
    <property type="match status" value="1"/>
</dbReference>
<sequence>MKTTTFGVDLAKRVFQVHWVDMDTGEINRRQLKREQLMTFFAKQAPALVAMEACGSAHYWARRFASFGHQVRLIAPSFVRPFVKRNKTDVADAQAIWEAAQRPEMRFVAVKSEAQQAVLTLHRVRQQLIKMRRMQINQTHGLLYEFGAAVHRGSHSMNDAARLLAELADTLPPMVVDTLREQLQRIEALTRDIRAVEHRLAAWLRHDEAATRLAAIPGVGLLTATAAIATIGDAGTFRCGREFAAFLGLVPRQSGTGGRVKLLGISKRGDVYLRTLLIHGARSVLSHSKQLSDTLQRLLARRPFNVVVVALANKMARTIWALLAHARTYQPGYVAHAS</sequence>
<dbReference type="PANTHER" id="PTHR33055">
    <property type="entry name" value="TRANSPOSASE FOR INSERTION SEQUENCE ELEMENT IS1111A"/>
    <property type="match status" value="1"/>
</dbReference>
<dbReference type="AlphaFoldDB" id="A0AAN0VPA1"/>
<protein>
    <submittedName>
        <fullName evidence="3">Transposase family protein</fullName>
    </submittedName>
</protein>
<dbReference type="Pfam" id="PF01548">
    <property type="entry name" value="DEDD_Tnp_IS110"/>
    <property type="match status" value="1"/>
</dbReference>
<dbReference type="KEGG" id="bcen:DM39_4196"/>
<gene>
    <name evidence="3" type="ORF">DM39_4196</name>
</gene>
<organism evidence="3 4">
    <name type="scientific">Burkholderia cenocepacia</name>
    <dbReference type="NCBI Taxonomy" id="95486"/>
    <lineage>
        <taxon>Bacteria</taxon>
        <taxon>Pseudomonadati</taxon>
        <taxon>Pseudomonadota</taxon>
        <taxon>Betaproteobacteria</taxon>
        <taxon>Burkholderiales</taxon>
        <taxon>Burkholderiaceae</taxon>
        <taxon>Burkholderia</taxon>
        <taxon>Burkholderia cepacia complex</taxon>
    </lineage>
</organism>
<dbReference type="EMBL" id="CP007784">
    <property type="protein sequence ID" value="AIO34534.1"/>
    <property type="molecule type" value="Genomic_DNA"/>
</dbReference>
<dbReference type="InterPro" id="IPR047650">
    <property type="entry name" value="Transpos_IS110"/>
</dbReference>
<dbReference type="InterPro" id="IPR003346">
    <property type="entry name" value="Transposase_20"/>
</dbReference>
<dbReference type="GO" id="GO:0004803">
    <property type="term" value="F:transposase activity"/>
    <property type="evidence" value="ECO:0007669"/>
    <property type="project" value="InterPro"/>
</dbReference>
<evidence type="ECO:0000259" key="2">
    <source>
        <dbReference type="Pfam" id="PF02371"/>
    </source>
</evidence>
<keyword evidence="4" id="KW-1185">Reference proteome</keyword>
<proteinExistence type="predicted"/>
<accession>A0AAN0VPA1</accession>